<accession>T1UBV8</accession>
<proteinExistence type="predicted"/>
<keyword evidence="1" id="KW-1133">Transmembrane helix</keyword>
<keyword evidence="1" id="KW-0472">Membrane</keyword>
<feature type="transmembrane region" description="Helical" evidence="1">
    <location>
        <begin position="21"/>
        <end position="41"/>
    </location>
</feature>
<evidence type="ECO:0000256" key="1">
    <source>
        <dbReference type="SAM" id="Phobius"/>
    </source>
</evidence>
<reference evidence="2 3" key="1">
    <citation type="journal article" date="2013" name="Genome Announc.">
        <title>Genome Sequences of Three hpAfrica2 Strains of Helicobacter pylori.</title>
        <authorList>
            <person name="Duncan S.S."/>
            <person name="Bertoli M.T."/>
            <person name="Kersulyte D."/>
            <person name="Valk P.L."/>
            <person name="Tamma S."/>
            <person name="Segal I."/>
            <person name="McClain M.S."/>
            <person name="Cover T.L."/>
            <person name="Berg D.E."/>
        </authorList>
    </citation>
    <scope>NUCLEOTIDE SEQUENCE [LARGE SCALE GENOMIC DNA]</scope>
    <source>
        <strain evidence="2">SouthAfrica20</strain>
    </source>
</reference>
<dbReference type="HOGENOM" id="CLU_199678_2_0_7"/>
<gene>
    <name evidence="2" type="ORF">HPSA20_1607</name>
</gene>
<evidence type="ECO:0000313" key="3">
    <source>
        <dbReference type="Proteomes" id="UP000015920"/>
    </source>
</evidence>
<dbReference type="KEGG" id="hpys:HPSA20_1607"/>
<dbReference type="PATRIC" id="fig|1352356.3.peg.1567"/>
<dbReference type="Proteomes" id="UP000015920">
    <property type="component" value="Chromosome"/>
</dbReference>
<keyword evidence="1" id="KW-0812">Transmembrane</keyword>
<dbReference type="AlphaFoldDB" id="T1UBV8"/>
<dbReference type="EMBL" id="CP006691">
    <property type="protein sequence ID" value="AGT74814.1"/>
    <property type="molecule type" value="Genomic_DNA"/>
</dbReference>
<protein>
    <submittedName>
        <fullName evidence="2">Uncharacterized protein</fullName>
    </submittedName>
</protein>
<evidence type="ECO:0000313" key="2">
    <source>
        <dbReference type="EMBL" id="AGT74814.1"/>
    </source>
</evidence>
<name>T1UBV8_HELPX</name>
<sequence>MHYGANSNLRRVYHAKKTDRNSWLVLYIKISFKGFKVVFFIEK</sequence>
<organism evidence="2 3">
    <name type="scientific">Helicobacter pylori SouthAfrica20</name>
    <dbReference type="NCBI Taxonomy" id="1352356"/>
    <lineage>
        <taxon>Bacteria</taxon>
        <taxon>Pseudomonadati</taxon>
        <taxon>Campylobacterota</taxon>
        <taxon>Epsilonproteobacteria</taxon>
        <taxon>Campylobacterales</taxon>
        <taxon>Helicobacteraceae</taxon>
        <taxon>Helicobacter</taxon>
    </lineage>
</organism>